<evidence type="ECO:0000256" key="3">
    <source>
        <dbReference type="ARBA" id="ARBA00022692"/>
    </source>
</evidence>
<keyword evidence="10" id="KW-1185">Reference proteome</keyword>
<sequence>MIINNYFKTALRILRREKSNSIINIAGLTLGITGGLILFLLVANGSNFDDYHKNKDRIYRVVTSEKTSNGESFTQGIPPILVSAFQDDLEAEVETATFTSYRRNSMIGFAKPDGSFSKVVEPTGVAYAEPSFFDIFDREFLIGDPSSIESPNTALISKTWAEKYFQKEDPVGEVIKYDDKDFKISGVLEDYPVKTDLPFDLMLSYATIKKEKEGSEWGGISDTDNCYFLLKENASIKNLEAQLPGFTEKYYGEKDKSGFGKNFLIQPLNTLHSDMRFGNYNSKMPFIAKVTFIGIGLVLLVSCCINFVNLTTAAAVKRSKEIGIRKILGSSRSQLIFQLLSETLLVTFIATGFSVILGEFLLKFINPYLGLNISLQLTSGLSVWIYLIGVMIIVTLLSGLYPAWIISSGKGGKVYSSNSSEKKRGFSMRSSLVVVQFFISQFFIIATLVMYSQFQYIQKIDLGFQKDAIVTLPIPVNEQVDTIQNQSVMRTLKGELQRLSGISMVSLNNAPPSSSGVLGTSFTLPGSDEPISTQIKEVDGDYIDLFELELLAGTGLSDMDTMSGFVVNETLAKAAGYEDYKDLVGEQIDLWGNMMPVKGVVKDFNTTSLSKPMEPVILLNNLSGFHNISLKLEGDSFEQNLALIQDKWEAAYPEHIFSYSFLDDQVKNLYNGERKTSTTLALFSSLAIFIGCLGLYGLVTFMANNKTKEIGIRKVLGATSESIVLLFTKEFFKLIFFGFVLAAPIAGFVMNMVLKEFAYQISLGPILFLSGLGITFIIAFITVGFRSFGAAMANPVDSLRSE</sequence>
<feature type="domain" description="ABC3 transporter permease C-terminal" evidence="7">
    <location>
        <begin position="682"/>
        <end position="784"/>
    </location>
</feature>
<evidence type="ECO:0000259" key="8">
    <source>
        <dbReference type="Pfam" id="PF12704"/>
    </source>
</evidence>
<feature type="transmembrane region" description="Helical" evidence="6">
    <location>
        <begin position="336"/>
        <end position="361"/>
    </location>
</feature>
<dbReference type="InterPro" id="IPR025857">
    <property type="entry name" value="MacB_PCD"/>
</dbReference>
<evidence type="ECO:0000256" key="2">
    <source>
        <dbReference type="ARBA" id="ARBA00022475"/>
    </source>
</evidence>
<feature type="transmembrane region" description="Helical" evidence="6">
    <location>
        <begin position="734"/>
        <end position="754"/>
    </location>
</feature>
<evidence type="ECO:0000256" key="4">
    <source>
        <dbReference type="ARBA" id="ARBA00022989"/>
    </source>
</evidence>
<dbReference type="Pfam" id="PF12704">
    <property type="entry name" value="MacB_PCD"/>
    <property type="match status" value="1"/>
</dbReference>
<dbReference type="PANTHER" id="PTHR30572:SF18">
    <property type="entry name" value="ABC-TYPE MACROLIDE FAMILY EXPORT SYSTEM PERMEASE COMPONENT 2"/>
    <property type="match status" value="1"/>
</dbReference>
<accession>A0A1I7AM29</accession>
<dbReference type="GO" id="GO:0022857">
    <property type="term" value="F:transmembrane transporter activity"/>
    <property type="evidence" value="ECO:0007669"/>
    <property type="project" value="TreeGrafter"/>
</dbReference>
<proteinExistence type="predicted"/>
<feature type="transmembrane region" description="Helical" evidence="6">
    <location>
        <begin position="426"/>
        <end position="451"/>
    </location>
</feature>
<keyword evidence="2" id="KW-1003">Cell membrane</keyword>
<keyword evidence="4 6" id="KW-1133">Transmembrane helix</keyword>
<protein>
    <submittedName>
        <fullName evidence="9">FtsX-like permease family protein</fullName>
    </submittedName>
</protein>
<reference evidence="10" key="1">
    <citation type="submission" date="2016-10" db="EMBL/GenBank/DDBJ databases">
        <authorList>
            <person name="Varghese N."/>
            <person name="Submissions S."/>
        </authorList>
    </citation>
    <scope>NUCLEOTIDE SEQUENCE [LARGE SCALE GENOMIC DNA]</scope>
    <source>
        <strain evidence="10">DSM 23445</strain>
    </source>
</reference>
<dbReference type="AlphaFoldDB" id="A0A1I7AM29"/>
<name>A0A1I7AM29_9BACT</name>
<feature type="transmembrane region" description="Helical" evidence="6">
    <location>
        <begin position="21"/>
        <end position="43"/>
    </location>
</feature>
<evidence type="ECO:0000256" key="6">
    <source>
        <dbReference type="SAM" id="Phobius"/>
    </source>
</evidence>
<dbReference type="RefSeq" id="WP_091692566.1">
    <property type="nucleotide sequence ID" value="NZ_FPBF01000002.1"/>
</dbReference>
<feature type="transmembrane region" description="Helical" evidence="6">
    <location>
        <begin position="766"/>
        <end position="785"/>
    </location>
</feature>
<dbReference type="EMBL" id="FPBF01000002">
    <property type="protein sequence ID" value="SFT75925.1"/>
    <property type="molecule type" value="Genomic_DNA"/>
</dbReference>
<organism evidence="9 10">
    <name type="scientific">Algoriphagus locisalis</name>
    <dbReference type="NCBI Taxonomy" id="305507"/>
    <lineage>
        <taxon>Bacteria</taxon>
        <taxon>Pseudomonadati</taxon>
        <taxon>Bacteroidota</taxon>
        <taxon>Cytophagia</taxon>
        <taxon>Cytophagales</taxon>
        <taxon>Cyclobacteriaceae</taxon>
        <taxon>Algoriphagus</taxon>
    </lineage>
</organism>
<feature type="transmembrane region" description="Helical" evidence="6">
    <location>
        <begin position="292"/>
        <end position="316"/>
    </location>
</feature>
<dbReference type="STRING" id="305507.SAMN04489724_2063"/>
<keyword evidence="5 6" id="KW-0472">Membrane</keyword>
<feature type="transmembrane region" description="Helical" evidence="6">
    <location>
        <begin position="680"/>
        <end position="699"/>
    </location>
</feature>
<dbReference type="OrthoDB" id="5933722at2"/>
<evidence type="ECO:0000259" key="7">
    <source>
        <dbReference type="Pfam" id="PF02687"/>
    </source>
</evidence>
<gene>
    <name evidence="9" type="ORF">SAMN04489724_2063</name>
</gene>
<feature type="domain" description="ABC3 transporter permease C-terminal" evidence="7">
    <location>
        <begin position="295"/>
        <end position="408"/>
    </location>
</feature>
<dbReference type="InterPro" id="IPR003838">
    <property type="entry name" value="ABC3_permease_C"/>
</dbReference>
<dbReference type="Proteomes" id="UP000199673">
    <property type="component" value="Unassembled WGS sequence"/>
</dbReference>
<dbReference type="PANTHER" id="PTHR30572">
    <property type="entry name" value="MEMBRANE COMPONENT OF TRANSPORTER-RELATED"/>
    <property type="match status" value="1"/>
</dbReference>
<feature type="domain" description="MacB-like periplasmic core" evidence="8">
    <location>
        <begin position="21"/>
        <end position="243"/>
    </location>
</feature>
<keyword evidence="3 6" id="KW-0812">Transmembrane</keyword>
<dbReference type="InterPro" id="IPR050250">
    <property type="entry name" value="Macrolide_Exporter_MacB"/>
</dbReference>
<evidence type="ECO:0000256" key="1">
    <source>
        <dbReference type="ARBA" id="ARBA00004651"/>
    </source>
</evidence>
<comment type="subcellular location">
    <subcellularLocation>
        <location evidence="1">Cell membrane</location>
        <topology evidence="1">Multi-pass membrane protein</topology>
    </subcellularLocation>
</comment>
<feature type="transmembrane region" description="Helical" evidence="6">
    <location>
        <begin position="381"/>
        <end position="405"/>
    </location>
</feature>
<evidence type="ECO:0000256" key="5">
    <source>
        <dbReference type="ARBA" id="ARBA00023136"/>
    </source>
</evidence>
<dbReference type="GO" id="GO:0005886">
    <property type="term" value="C:plasma membrane"/>
    <property type="evidence" value="ECO:0007669"/>
    <property type="project" value="UniProtKB-SubCell"/>
</dbReference>
<dbReference type="Pfam" id="PF02687">
    <property type="entry name" value="FtsX"/>
    <property type="match status" value="2"/>
</dbReference>
<evidence type="ECO:0000313" key="9">
    <source>
        <dbReference type="EMBL" id="SFT75925.1"/>
    </source>
</evidence>
<evidence type="ECO:0000313" key="10">
    <source>
        <dbReference type="Proteomes" id="UP000199673"/>
    </source>
</evidence>